<name>H2EFQ4_9VIRU</name>
<keyword evidence="1" id="KW-0812">Transmembrane</keyword>
<accession>H2EFQ4</accession>
<evidence type="ECO:0000256" key="1">
    <source>
        <dbReference type="SAM" id="Phobius"/>
    </source>
</evidence>
<organism evidence="2">
    <name type="scientific">Moumouvirus sp. 'Monve'</name>
    <dbReference type="NCBI Taxonomy" id="1128131"/>
    <lineage>
        <taxon>Viruses</taxon>
        <taxon>Varidnaviria</taxon>
        <taxon>Bamfordvirae</taxon>
        <taxon>Nucleocytoviricota</taxon>
        <taxon>Megaviricetes</taxon>
        <taxon>Imitervirales</taxon>
        <taxon>Mimiviridae</taxon>
        <taxon>Megamimivirinae</taxon>
        <taxon>Moumouvirus</taxon>
    </lineage>
</organism>
<evidence type="ECO:0000313" key="2">
    <source>
        <dbReference type="EMBL" id="AEX63319.1"/>
    </source>
</evidence>
<keyword evidence="1" id="KW-1133">Transmembrane helix</keyword>
<keyword evidence="1" id="KW-0472">Membrane</keyword>
<protein>
    <submittedName>
        <fullName evidence="2">Uncharacterized protein</fullName>
    </submittedName>
</protein>
<feature type="transmembrane region" description="Helical" evidence="1">
    <location>
        <begin position="12"/>
        <end position="30"/>
    </location>
</feature>
<dbReference type="EMBL" id="JN885999">
    <property type="protein sequence ID" value="AEX63319.1"/>
    <property type="molecule type" value="Genomic_DNA"/>
</dbReference>
<gene>
    <name evidence="2" type="ORF">mv_R1117</name>
</gene>
<sequence>MIMIQKSWNSNILIIELFAVTKMVQFYPIVHGVKKIK</sequence>
<proteinExistence type="predicted"/>
<reference evidence="2" key="1">
    <citation type="submission" date="2011-10" db="EMBL/GenBank/DDBJ databases">
        <title>Provirophages and transpovirons: unique mobilome of giant viruses.</title>
        <authorList>
            <person name="Desnues C."/>
            <person name="LaScola B."/>
            <person name="Yutin N."/>
            <person name="Fournous G."/>
            <person name="Koonin E."/>
            <person name="Raoult D."/>
        </authorList>
    </citation>
    <scope>NUCLEOTIDE SEQUENCE</scope>
    <source>
        <strain evidence="2">Mv13-mv</strain>
    </source>
</reference>